<keyword evidence="2" id="KW-1185">Reference proteome</keyword>
<dbReference type="PANTHER" id="PTHR47331">
    <property type="entry name" value="PHD-TYPE DOMAIN-CONTAINING PROTEIN"/>
    <property type="match status" value="1"/>
</dbReference>
<name>A0A4Y2GLT1_ARAVE</name>
<evidence type="ECO:0008006" key="3">
    <source>
        <dbReference type="Google" id="ProtNLM"/>
    </source>
</evidence>
<gene>
    <name evidence="1" type="ORF">AVEN_145321_1</name>
</gene>
<sequence>MRSALIFKYGQILFEPSQRDLQRIVWKETNNSPIEIYQLNTYGTVTTPFLAMRVLKALADAEHQDFPEAAKITSRDMYMDDILSCATSLTLAKRLQVDVSELLWRGGFELHKWVSVANPEFGSGRG</sequence>
<dbReference type="OrthoDB" id="5920525at2759"/>
<accession>A0A4Y2GLT1</accession>
<dbReference type="EMBL" id="BGPR01001432">
    <property type="protein sequence ID" value="GBM53746.1"/>
    <property type="molecule type" value="Genomic_DNA"/>
</dbReference>
<reference evidence="1 2" key="1">
    <citation type="journal article" date="2019" name="Sci. Rep.">
        <title>Orb-weaving spider Araneus ventricosus genome elucidates the spidroin gene catalogue.</title>
        <authorList>
            <person name="Kono N."/>
            <person name="Nakamura H."/>
            <person name="Ohtoshi R."/>
            <person name="Moran D.A.P."/>
            <person name="Shinohara A."/>
            <person name="Yoshida Y."/>
            <person name="Fujiwara M."/>
            <person name="Mori M."/>
            <person name="Tomita M."/>
            <person name="Arakawa K."/>
        </authorList>
    </citation>
    <scope>NUCLEOTIDE SEQUENCE [LARGE SCALE GENOMIC DNA]</scope>
</reference>
<organism evidence="1 2">
    <name type="scientific">Araneus ventricosus</name>
    <name type="common">Orbweaver spider</name>
    <name type="synonym">Epeira ventricosa</name>
    <dbReference type="NCBI Taxonomy" id="182803"/>
    <lineage>
        <taxon>Eukaryota</taxon>
        <taxon>Metazoa</taxon>
        <taxon>Ecdysozoa</taxon>
        <taxon>Arthropoda</taxon>
        <taxon>Chelicerata</taxon>
        <taxon>Arachnida</taxon>
        <taxon>Araneae</taxon>
        <taxon>Araneomorphae</taxon>
        <taxon>Entelegynae</taxon>
        <taxon>Araneoidea</taxon>
        <taxon>Araneidae</taxon>
        <taxon>Araneus</taxon>
    </lineage>
</organism>
<dbReference type="Proteomes" id="UP000499080">
    <property type="component" value="Unassembled WGS sequence"/>
</dbReference>
<protein>
    <recommendedName>
        <fullName evidence="3">Reverse transcriptase domain-containing protein</fullName>
    </recommendedName>
</protein>
<evidence type="ECO:0000313" key="2">
    <source>
        <dbReference type="Proteomes" id="UP000499080"/>
    </source>
</evidence>
<evidence type="ECO:0000313" key="1">
    <source>
        <dbReference type="EMBL" id="GBM53746.1"/>
    </source>
</evidence>
<proteinExistence type="predicted"/>
<comment type="caution">
    <text evidence="1">The sequence shown here is derived from an EMBL/GenBank/DDBJ whole genome shotgun (WGS) entry which is preliminary data.</text>
</comment>
<dbReference type="AlphaFoldDB" id="A0A4Y2GLT1"/>